<evidence type="ECO:0000256" key="1">
    <source>
        <dbReference type="SAM" id="Phobius"/>
    </source>
</evidence>
<gene>
    <name evidence="2" type="ORF">ENW73_01875</name>
</gene>
<protein>
    <submittedName>
        <fullName evidence="2">DUF4837 family protein</fullName>
    </submittedName>
</protein>
<dbReference type="EMBL" id="DTLI01000044">
    <property type="protein sequence ID" value="HHS51601.1"/>
    <property type="molecule type" value="Genomic_DNA"/>
</dbReference>
<name>A0A7C6EBX6_UNCW3</name>
<comment type="caution">
    <text evidence="2">The sequence shown here is derived from an EMBL/GenBank/DDBJ whole genome shotgun (WGS) entry which is preliminary data.</text>
</comment>
<reference evidence="2" key="1">
    <citation type="journal article" date="2020" name="mSystems">
        <title>Genome- and Community-Level Interaction Insights into Carbon Utilization and Element Cycling Functions of Hydrothermarchaeota in Hydrothermal Sediment.</title>
        <authorList>
            <person name="Zhou Z."/>
            <person name="Liu Y."/>
            <person name="Xu W."/>
            <person name="Pan J."/>
            <person name="Luo Z.H."/>
            <person name="Li M."/>
        </authorList>
    </citation>
    <scope>NUCLEOTIDE SEQUENCE [LARGE SCALE GENOMIC DNA]</scope>
    <source>
        <strain evidence="2">SpSt-876</strain>
    </source>
</reference>
<proteinExistence type="predicted"/>
<feature type="transmembrane region" description="Helical" evidence="1">
    <location>
        <begin position="12"/>
        <end position="32"/>
    </location>
</feature>
<evidence type="ECO:0000313" key="2">
    <source>
        <dbReference type="EMBL" id="HHS51601.1"/>
    </source>
</evidence>
<dbReference type="AlphaFoldDB" id="A0A7C6EBX6"/>
<dbReference type="InterPro" id="IPR032286">
    <property type="entry name" value="DUF4837"/>
</dbReference>
<keyword evidence="1" id="KW-0472">Membrane</keyword>
<accession>A0A7C6EBX6</accession>
<dbReference type="Pfam" id="PF16125">
    <property type="entry name" value="DUF4837"/>
    <property type="match status" value="1"/>
</dbReference>
<organism evidence="2">
    <name type="scientific">candidate division WOR-3 bacterium</name>
    <dbReference type="NCBI Taxonomy" id="2052148"/>
    <lineage>
        <taxon>Bacteria</taxon>
        <taxon>Bacteria division WOR-3</taxon>
    </lineage>
</organism>
<keyword evidence="1" id="KW-1133">Transmembrane helix</keyword>
<sequence length="348" mass="40760">MPNFPILRIRNLKLEIFILSLSLLFLTLLVILSCSPQLPTSIGRIREVVLVTEYHNLIDSIAKAILQDTLYTPQPEPEFLLRFEPLSRLEAIAGFHIILLVGTINDKPIQKLFGEHLTELEPDSSRLLSINEPWAKNQKVLLFITRNDSLLVSGFLRYSARIHWQLQQYVLDQMQRLTYQRGFNQRLKKKVLEKYGFAFNLPFGFQLVNKYELDKFIYFVTHNPDRSVFFYYEIGTKPLKKDDLLAFRDSLTAQFYEGDFVVKELCRADTVQFQFRSKTHSEAVRVLALRIKGVWQNKDLVAGGPFVSYCFNYQNRFYYLDGMVFNPGKYKLDNLNQLDVILQTFELE</sequence>
<keyword evidence="1" id="KW-0812">Transmembrane</keyword>